<evidence type="ECO:0000256" key="5">
    <source>
        <dbReference type="ARBA" id="ARBA00022970"/>
    </source>
</evidence>
<dbReference type="InterPro" id="IPR001851">
    <property type="entry name" value="ABC_transp_permease"/>
</dbReference>
<evidence type="ECO:0000256" key="1">
    <source>
        <dbReference type="ARBA" id="ARBA00004651"/>
    </source>
</evidence>
<keyword evidence="5" id="KW-0029">Amino-acid transport</keyword>
<dbReference type="EMBL" id="JBHSAQ010000013">
    <property type="protein sequence ID" value="MFC3959760.1"/>
    <property type="molecule type" value="Genomic_DNA"/>
</dbReference>
<protein>
    <submittedName>
        <fullName evidence="10">Branched-chain amino acid ABC transporter permease</fullName>
    </submittedName>
</protein>
<keyword evidence="11" id="KW-1185">Reference proteome</keyword>
<dbReference type="RefSeq" id="WP_256533274.1">
    <property type="nucleotide sequence ID" value="NZ_CP101824.1"/>
</dbReference>
<feature type="transmembrane region" description="Helical" evidence="9">
    <location>
        <begin position="223"/>
        <end position="252"/>
    </location>
</feature>
<accession>A0ABD5NS70</accession>
<evidence type="ECO:0000256" key="4">
    <source>
        <dbReference type="ARBA" id="ARBA00022692"/>
    </source>
</evidence>
<feature type="transmembrane region" description="Helical" evidence="9">
    <location>
        <begin position="264"/>
        <end position="283"/>
    </location>
</feature>
<keyword evidence="2" id="KW-0813">Transport</keyword>
<dbReference type="InterPro" id="IPR052157">
    <property type="entry name" value="BCAA_transport_permease"/>
</dbReference>
<dbReference type="Proteomes" id="UP001595846">
    <property type="component" value="Unassembled WGS sequence"/>
</dbReference>
<reference evidence="10 11" key="1">
    <citation type="journal article" date="2019" name="Int. J. Syst. Evol. Microbiol.">
        <title>The Global Catalogue of Microorganisms (GCM) 10K type strain sequencing project: providing services to taxonomists for standard genome sequencing and annotation.</title>
        <authorList>
            <consortium name="The Broad Institute Genomics Platform"/>
            <consortium name="The Broad Institute Genome Sequencing Center for Infectious Disease"/>
            <person name="Wu L."/>
            <person name="Ma J."/>
        </authorList>
    </citation>
    <scope>NUCLEOTIDE SEQUENCE [LARGE SCALE GENOMIC DNA]</scope>
    <source>
        <strain evidence="10 11">IBRC-M 10256</strain>
    </source>
</reference>
<dbReference type="PANTHER" id="PTHR11795">
    <property type="entry name" value="BRANCHED-CHAIN AMINO ACID TRANSPORT SYSTEM PERMEASE PROTEIN LIVH"/>
    <property type="match status" value="1"/>
</dbReference>
<evidence type="ECO:0000313" key="11">
    <source>
        <dbReference type="Proteomes" id="UP001595846"/>
    </source>
</evidence>
<keyword evidence="3" id="KW-1003">Cell membrane</keyword>
<evidence type="ECO:0000256" key="2">
    <source>
        <dbReference type="ARBA" id="ARBA00022448"/>
    </source>
</evidence>
<dbReference type="PANTHER" id="PTHR11795:SF445">
    <property type="entry name" value="AMINO ACID ABC TRANSPORTER PERMEASE PROTEIN"/>
    <property type="match status" value="1"/>
</dbReference>
<keyword evidence="6 9" id="KW-1133">Transmembrane helix</keyword>
<feature type="transmembrane region" description="Helical" evidence="9">
    <location>
        <begin position="97"/>
        <end position="120"/>
    </location>
</feature>
<feature type="transmembrane region" description="Helical" evidence="9">
    <location>
        <begin position="140"/>
        <end position="160"/>
    </location>
</feature>
<dbReference type="GO" id="GO:0006865">
    <property type="term" value="P:amino acid transport"/>
    <property type="evidence" value="ECO:0007669"/>
    <property type="project" value="UniProtKB-KW"/>
</dbReference>
<evidence type="ECO:0000256" key="3">
    <source>
        <dbReference type="ARBA" id="ARBA00022475"/>
    </source>
</evidence>
<dbReference type="GeneID" id="73902386"/>
<comment type="caution">
    <text evidence="10">The sequence shown here is derived from an EMBL/GenBank/DDBJ whole genome shotgun (WGS) entry which is preliminary data.</text>
</comment>
<organism evidence="10 11">
    <name type="scientific">Halovivax cerinus</name>
    <dbReference type="NCBI Taxonomy" id="1487865"/>
    <lineage>
        <taxon>Archaea</taxon>
        <taxon>Methanobacteriati</taxon>
        <taxon>Methanobacteriota</taxon>
        <taxon>Stenosarchaea group</taxon>
        <taxon>Halobacteria</taxon>
        <taxon>Halobacteriales</taxon>
        <taxon>Natrialbaceae</taxon>
        <taxon>Halovivax</taxon>
    </lineage>
</organism>
<evidence type="ECO:0000313" key="10">
    <source>
        <dbReference type="EMBL" id="MFC3959760.1"/>
    </source>
</evidence>
<keyword evidence="7 9" id="KW-0472">Membrane</keyword>
<gene>
    <name evidence="10" type="ORF">ACFOUR_15465</name>
</gene>
<comment type="subcellular location">
    <subcellularLocation>
        <location evidence="1">Cell membrane</location>
        <topology evidence="1">Multi-pass membrane protein</topology>
    </subcellularLocation>
</comment>
<evidence type="ECO:0000256" key="8">
    <source>
        <dbReference type="ARBA" id="ARBA00037998"/>
    </source>
</evidence>
<feature type="transmembrane region" description="Helical" evidence="9">
    <location>
        <begin position="12"/>
        <end position="32"/>
    </location>
</feature>
<feature type="transmembrane region" description="Helical" evidence="9">
    <location>
        <begin position="64"/>
        <end position="85"/>
    </location>
</feature>
<proteinExistence type="inferred from homology"/>
<evidence type="ECO:0000256" key="9">
    <source>
        <dbReference type="SAM" id="Phobius"/>
    </source>
</evidence>
<dbReference type="Pfam" id="PF02653">
    <property type="entry name" value="BPD_transp_2"/>
    <property type="match status" value="1"/>
</dbReference>
<feature type="transmembrane region" description="Helical" evidence="9">
    <location>
        <begin position="189"/>
        <end position="211"/>
    </location>
</feature>
<comment type="similarity">
    <text evidence="8">Belongs to the binding-protein-dependent transport system permease family. LivHM subfamily.</text>
</comment>
<evidence type="ECO:0000256" key="7">
    <source>
        <dbReference type="ARBA" id="ARBA00023136"/>
    </source>
</evidence>
<dbReference type="AlphaFoldDB" id="A0ABD5NS70"/>
<sequence length="288" mass="30670">MIELLSQATVDTILIGLSYALVAVGLALIWGVADIVNFAHGPFMVIAMVTTAFASNSYGVDPMIMIPINAILLFAIGYVTYRAVIRPVMNESMESQIYVTFGLFVFLSYSLLVLVGPSLIEVDHFVFDGTTQIGGTFVSHPRLVTSIVCLASLGLLFGFLGRTRTGKAIRATAQDREVAKVMGIDTDHILSITWGLGTAAVGIAGTMVITFAPAHAETTPITWTLLAFAAVALGGFGNILAAGLGGIAVAFVEQFGIRLLDPSYNQIYVFSAFFIALIARQVYADTQS</sequence>
<keyword evidence="4 9" id="KW-0812">Transmembrane</keyword>
<dbReference type="GO" id="GO:0005886">
    <property type="term" value="C:plasma membrane"/>
    <property type="evidence" value="ECO:0007669"/>
    <property type="project" value="UniProtKB-SubCell"/>
</dbReference>
<name>A0ABD5NS70_9EURY</name>
<evidence type="ECO:0000256" key="6">
    <source>
        <dbReference type="ARBA" id="ARBA00022989"/>
    </source>
</evidence>
<dbReference type="CDD" id="cd06582">
    <property type="entry name" value="TM_PBP1_LivH_like"/>
    <property type="match status" value="1"/>
</dbReference>